<organism evidence="1 2">
    <name type="scientific">Tagetes erecta</name>
    <name type="common">African marigold</name>
    <dbReference type="NCBI Taxonomy" id="13708"/>
    <lineage>
        <taxon>Eukaryota</taxon>
        <taxon>Viridiplantae</taxon>
        <taxon>Streptophyta</taxon>
        <taxon>Embryophyta</taxon>
        <taxon>Tracheophyta</taxon>
        <taxon>Spermatophyta</taxon>
        <taxon>Magnoliopsida</taxon>
        <taxon>eudicotyledons</taxon>
        <taxon>Gunneridae</taxon>
        <taxon>Pentapetalae</taxon>
        <taxon>asterids</taxon>
        <taxon>campanulids</taxon>
        <taxon>Asterales</taxon>
        <taxon>Asteraceae</taxon>
        <taxon>Asteroideae</taxon>
        <taxon>Heliantheae alliance</taxon>
        <taxon>Tageteae</taxon>
        <taxon>Tagetes</taxon>
    </lineage>
</organism>
<comment type="caution">
    <text evidence="1">The sequence shown here is derived from an EMBL/GenBank/DDBJ whole genome shotgun (WGS) entry which is preliminary data.</text>
</comment>
<reference evidence="1" key="1">
    <citation type="journal article" date="2023" name="bioRxiv">
        <title>Improved chromosome-level genome assembly for marigold (Tagetes erecta).</title>
        <authorList>
            <person name="Jiang F."/>
            <person name="Yuan L."/>
            <person name="Wang S."/>
            <person name="Wang H."/>
            <person name="Xu D."/>
            <person name="Wang A."/>
            <person name="Fan W."/>
        </authorList>
    </citation>
    <scope>NUCLEOTIDE SEQUENCE</scope>
    <source>
        <strain evidence="1">WSJ</strain>
        <tissue evidence="1">Leaf</tissue>
    </source>
</reference>
<dbReference type="Proteomes" id="UP001229421">
    <property type="component" value="Unassembled WGS sequence"/>
</dbReference>
<name>A0AAD8PB83_TARER</name>
<sequence length="69" mass="7784">MDPRTHLEALVTLLLNVTRENNHLSGPLLLTVELNEAHVVHAFHVFLSFTLYKLVSPHSFQSHISITSP</sequence>
<protein>
    <submittedName>
        <fullName evidence="1">Uncharacterized protein</fullName>
    </submittedName>
</protein>
<keyword evidence="2" id="KW-1185">Reference proteome</keyword>
<evidence type="ECO:0000313" key="2">
    <source>
        <dbReference type="Proteomes" id="UP001229421"/>
    </source>
</evidence>
<gene>
    <name evidence="1" type="ORF">QVD17_05077</name>
</gene>
<proteinExistence type="predicted"/>
<accession>A0AAD8PB83</accession>
<dbReference type="EMBL" id="JAUHHV010000001">
    <property type="protein sequence ID" value="KAK1439261.1"/>
    <property type="molecule type" value="Genomic_DNA"/>
</dbReference>
<evidence type="ECO:0000313" key="1">
    <source>
        <dbReference type="EMBL" id="KAK1439261.1"/>
    </source>
</evidence>
<dbReference type="AlphaFoldDB" id="A0AAD8PB83"/>